<sequence length="170" mass="19150">TTSSPTPPKSTTPTIHKLNFAKMKERRDCGLCYNCDEKFTPGHRCKSQTLYQLEVVEEVEPTEKMDHVQNEEDNQLSISLHAFMGTPKATTMHVTVIIARRPLRVLIDSGSTHNFLAFSIAEKMGLRKLNNHAVNVMVANGETLHSHGQCSNVKLDIQSTSITLDFFYYP</sequence>
<dbReference type="InParanoid" id="A0A1Q3BRH5"/>
<dbReference type="GO" id="GO:0004190">
    <property type="term" value="F:aspartic-type endopeptidase activity"/>
    <property type="evidence" value="ECO:0007669"/>
    <property type="project" value="InterPro"/>
</dbReference>
<proteinExistence type="predicted"/>
<dbReference type="Gene3D" id="2.40.70.10">
    <property type="entry name" value="Acid Proteases"/>
    <property type="match status" value="1"/>
</dbReference>
<feature type="non-terminal residue" evidence="1">
    <location>
        <position position="1"/>
    </location>
</feature>
<accession>A0A1Q3BRH5</accession>
<dbReference type="OrthoDB" id="1938922at2759"/>
<reference evidence="2" key="1">
    <citation type="submission" date="2016-04" db="EMBL/GenBank/DDBJ databases">
        <title>Cephalotus genome sequencing.</title>
        <authorList>
            <person name="Fukushima K."/>
            <person name="Hasebe M."/>
            <person name="Fang X."/>
        </authorList>
    </citation>
    <scope>NUCLEOTIDE SEQUENCE [LARGE SCALE GENOMIC DNA]</scope>
    <source>
        <strain evidence="2">cv. St1</strain>
    </source>
</reference>
<dbReference type="CDD" id="cd00303">
    <property type="entry name" value="retropepsin_like"/>
    <property type="match status" value="1"/>
</dbReference>
<dbReference type="EMBL" id="BDDD01000823">
    <property type="protein sequence ID" value="GAV70590.1"/>
    <property type="molecule type" value="Genomic_DNA"/>
</dbReference>
<protein>
    <submittedName>
        <fullName evidence="1">Gag-asp_proteas domain-containing protein</fullName>
    </submittedName>
</protein>
<evidence type="ECO:0000313" key="1">
    <source>
        <dbReference type="EMBL" id="GAV70590.1"/>
    </source>
</evidence>
<name>A0A1Q3BRH5_CEPFO</name>
<dbReference type="Proteomes" id="UP000187406">
    <property type="component" value="Unassembled WGS sequence"/>
</dbReference>
<dbReference type="GO" id="GO:0006508">
    <property type="term" value="P:proteolysis"/>
    <property type="evidence" value="ECO:0007669"/>
    <property type="project" value="InterPro"/>
</dbReference>
<dbReference type="PROSITE" id="PS00141">
    <property type="entry name" value="ASP_PROTEASE"/>
    <property type="match status" value="1"/>
</dbReference>
<gene>
    <name evidence="1" type="ORF">CFOL_v3_14088</name>
</gene>
<organism evidence="1 2">
    <name type="scientific">Cephalotus follicularis</name>
    <name type="common">Albany pitcher plant</name>
    <dbReference type="NCBI Taxonomy" id="3775"/>
    <lineage>
        <taxon>Eukaryota</taxon>
        <taxon>Viridiplantae</taxon>
        <taxon>Streptophyta</taxon>
        <taxon>Embryophyta</taxon>
        <taxon>Tracheophyta</taxon>
        <taxon>Spermatophyta</taxon>
        <taxon>Magnoliopsida</taxon>
        <taxon>eudicotyledons</taxon>
        <taxon>Gunneridae</taxon>
        <taxon>Pentapetalae</taxon>
        <taxon>rosids</taxon>
        <taxon>fabids</taxon>
        <taxon>Oxalidales</taxon>
        <taxon>Cephalotaceae</taxon>
        <taxon>Cephalotus</taxon>
    </lineage>
</organism>
<comment type="caution">
    <text evidence="1">The sequence shown here is derived from an EMBL/GenBank/DDBJ whole genome shotgun (WGS) entry which is preliminary data.</text>
</comment>
<dbReference type="SUPFAM" id="SSF50630">
    <property type="entry name" value="Acid proteases"/>
    <property type="match status" value="1"/>
</dbReference>
<evidence type="ECO:0000313" key="2">
    <source>
        <dbReference type="Proteomes" id="UP000187406"/>
    </source>
</evidence>
<keyword evidence="2" id="KW-1185">Reference proteome</keyword>
<dbReference type="AlphaFoldDB" id="A0A1Q3BRH5"/>
<dbReference type="Pfam" id="PF08284">
    <property type="entry name" value="RVP_2"/>
    <property type="match status" value="1"/>
</dbReference>
<dbReference type="InterPro" id="IPR001969">
    <property type="entry name" value="Aspartic_peptidase_AS"/>
</dbReference>
<dbReference type="InterPro" id="IPR021109">
    <property type="entry name" value="Peptidase_aspartic_dom_sf"/>
</dbReference>